<feature type="domain" description="FecR protein" evidence="3">
    <location>
        <begin position="62"/>
        <end position="164"/>
    </location>
</feature>
<dbReference type="Gene3D" id="2.60.120.1440">
    <property type="match status" value="1"/>
</dbReference>
<gene>
    <name evidence="4" type="ORF">J1836_15615</name>
</gene>
<feature type="chain" id="PRO_5045566871" evidence="2">
    <location>
        <begin position="22"/>
        <end position="566"/>
    </location>
</feature>
<evidence type="ECO:0000313" key="4">
    <source>
        <dbReference type="EMBL" id="MBO0614330.1"/>
    </source>
</evidence>
<dbReference type="RefSeq" id="WP_207252068.1">
    <property type="nucleotide sequence ID" value="NZ_JAFMPM010000008.1"/>
</dbReference>
<evidence type="ECO:0000259" key="3">
    <source>
        <dbReference type="Pfam" id="PF04773"/>
    </source>
</evidence>
<comment type="caution">
    <text evidence="4">The sequence shown here is derived from an EMBL/GenBank/DDBJ whole genome shotgun (WGS) entry which is preliminary data.</text>
</comment>
<dbReference type="Pfam" id="PF04773">
    <property type="entry name" value="FecR"/>
    <property type="match status" value="1"/>
</dbReference>
<evidence type="ECO:0000256" key="2">
    <source>
        <dbReference type="SAM" id="SignalP"/>
    </source>
</evidence>
<dbReference type="PANTHER" id="PTHR38731:SF3">
    <property type="entry name" value="BLL6125 PROTEIN"/>
    <property type="match status" value="1"/>
</dbReference>
<dbReference type="InterPro" id="IPR006860">
    <property type="entry name" value="FecR"/>
</dbReference>
<name>A0ABS3IMT0_9GAMM</name>
<keyword evidence="2" id="KW-0732">Signal</keyword>
<accession>A0ABS3IMT0</accession>
<protein>
    <submittedName>
        <fullName evidence="4">FecR domain-containing protein</fullName>
    </submittedName>
</protein>
<reference evidence="4 5" key="1">
    <citation type="submission" date="2021-03" db="EMBL/GenBank/DDBJ databases">
        <title>Draft genome and methylome analysis of Thiotrix fructosivoruns ATCC 49748.</title>
        <authorList>
            <person name="Fomenkov A."/>
            <person name="Grabovich M.Y."/>
            <person name="Roberts R.J."/>
        </authorList>
    </citation>
    <scope>NUCLEOTIDE SEQUENCE [LARGE SCALE GENOMIC DNA]</scope>
    <source>
        <strain evidence="4 5">ATCC 49748</strain>
    </source>
</reference>
<dbReference type="PANTHER" id="PTHR38731">
    <property type="entry name" value="LIPL45-RELATED LIPOPROTEIN-RELATED"/>
    <property type="match status" value="1"/>
</dbReference>
<proteinExistence type="predicted"/>
<feature type="compositionally biased region" description="Polar residues" evidence="1">
    <location>
        <begin position="231"/>
        <end position="242"/>
    </location>
</feature>
<feature type="signal peptide" evidence="2">
    <location>
        <begin position="1"/>
        <end position="21"/>
    </location>
</feature>
<feature type="region of interest" description="Disordered" evidence="1">
    <location>
        <begin position="219"/>
        <end position="296"/>
    </location>
</feature>
<evidence type="ECO:0000313" key="5">
    <source>
        <dbReference type="Proteomes" id="UP000664466"/>
    </source>
</evidence>
<feature type="compositionally biased region" description="Low complexity" evidence="1">
    <location>
        <begin position="282"/>
        <end position="295"/>
    </location>
</feature>
<feature type="compositionally biased region" description="Polar residues" evidence="1">
    <location>
        <begin position="253"/>
        <end position="275"/>
    </location>
</feature>
<sequence>MKVVQLILLVVLFMFEPQVMAQPSQTGAVGEVVFSIGRTQARMGTAETVGIKQGDQVFVNQTLSTSRGGHLHLRMSDGAFLSLRPDSVVTIAQYLVDVAVPSNNQIRLDVHKGSVRSVTGAAGQANKAGFRLNTPVAAIGIRGTDFTVFTDNQLSSVSVREGGVVVSPFTSACSRTALGACAGVQSVMLSAYNQQMVAEVVQQHASIIAKDEAQVVPDTINPAHPAEDKSLSNVQESSQNTGGDAAVKPSDTAGKSNGSTVASATTTKGTGTMESASGGVPTSTSTSKDAAAANTGSVAKTVTTTNGSTFTLVSSASTNSNSDAAVSVAPLTPITANVGPKASVTSELASRIIAENETGYTLKQIDTIANATVNPPTNTPPAVVDVKPTVPVATPEAQVFYWGRWNAYAENADQAILRDQVKNKQIFTNNSVHVLATTQKTQGVMPSPVLPATGNMEFVMDKGEAVVMVAEKVRAAEISNPKLAINFDTSRFNTSLDVNSTALTNGTAHLNAEGTLSRSSGLLASSVVGSNMNVSGALSSTGSQAGYVFEQPATGISGATSWQVQP</sequence>
<organism evidence="4 5">
    <name type="scientific">Thiothrix fructosivorans</name>
    <dbReference type="NCBI Taxonomy" id="111770"/>
    <lineage>
        <taxon>Bacteria</taxon>
        <taxon>Pseudomonadati</taxon>
        <taxon>Pseudomonadota</taxon>
        <taxon>Gammaproteobacteria</taxon>
        <taxon>Thiotrichales</taxon>
        <taxon>Thiotrichaceae</taxon>
        <taxon>Thiothrix</taxon>
    </lineage>
</organism>
<evidence type="ECO:0000256" key="1">
    <source>
        <dbReference type="SAM" id="MobiDB-lite"/>
    </source>
</evidence>
<keyword evidence="5" id="KW-1185">Reference proteome</keyword>
<dbReference type="EMBL" id="JAFMPM010000008">
    <property type="protein sequence ID" value="MBO0614330.1"/>
    <property type="molecule type" value="Genomic_DNA"/>
</dbReference>
<dbReference type="Proteomes" id="UP000664466">
    <property type="component" value="Unassembled WGS sequence"/>
</dbReference>